<keyword evidence="2" id="KW-1185">Reference proteome</keyword>
<reference evidence="1" key="1">
    <citation type="journal article" date="2023" name="Mol. Ecol. Resour.">
        <title>Chromosome-level genome assembly of a triploid poplar Populus alba 'Berolinensis'.</title>
        <authorList>
            <person name="Chen S."/>
            <person name="Yu Y."/>
            <person name="Wang X."/>
            <person name="Wang S."/>
            <person name="Zhang T."/>
            <person name="Zhou Y."/>
            <person name="He R."/>
            <person name="Meng N."/>
            <person name="Wang Y."/>
            <person name="Liu W."/>
            <person name="Liu Z."/>
            <person name="Liu J."/>
            <person name="Guo Q."/>
            <person name="Huang H."/>
            <person name="Sederoff R.R."/>
            <person name="Wang G."/>
            <person name="Qu G."/>
            <person name="Chen S."/>
        </authorList>
    </citation>
    <scope>NUCLEOTIDE SEQUENCE</scope>
    <source>
        <strain evidence="1">SC-2020</strain>
    </source>
</reference>
<organism evidence="1 2">
    <name type="scientific">Populus alba x Populus x berolinensis</name>
    <dbReference type="NCBI Taxonomy" id="444605"/>
    <lineage>
        <taxon>Eukaryota</taxon>
        <taxon>Viridiplantae</taxon>
        <taxon>Streptophyta</taxon>
        <taxon>Embryophyta</taxon>
        <taxon>Tracheophyta</taxon>
        <taxon>Spermatophyta</taxon>
        <taxon>Magnoliopsida</taxon>
        <taxon>eudicotyledons</taxon>
        <taxon>Gunneridae</taxon>
        <taxon>Pentapetalae</taxon>
        <taxon>rosids</taxon>
        <taxon>fabids</taxon>
        <taxon>Malpighiales</taxon>
        <taxon>Salicaceae</taxon>
        <taxon>Saliceae</taxon>
        <taxon>Populus</taxon>
    </lineage>
</organism>
<gene>
    <name evidence="1" type="ORF">NC653_029483</name>
</gene>
<dbReference type="Proteomes" id="UP001164929">
    <property type="component" value="Chromosome 12"/>
</dbReference>
<accession>A0AAD6Q4H9</accession>
<comment type="caution">
    <text evidence="1">The sequence shown here is derived from an EMBL/GenBank/DDBJ whole genome shotgun (WGS) entry which is preliminary data.</text>
</comment>
<proteinExistence type="predicted"/>
<dbReference type="AlphaFoldDB" id="A0AAD6Q4H9"/>
<name>A0AAD6Q4H9_9ROSI</name>
<protein>
    <submittedName>
        <fullName evidence="1">Uncharacterized protein</fullName>
    </submittedName>
</protein>
<evidence type="ECO:0000313" key="1">
    <source>
        <dbReference type="EMBL" id="KAJ6977600.1"/>
    </source>
</evidence>
<evidence type="ECO:0000313" key="2">
    <source>
        <dbReference type="Proteomes" id="UP001164929"/>
    </source>
</evidence>
<sequence length="60" mass="6791">MLLVGTYTNVDIVSKIIKSLLKTWKANVMTIEEAKNLTKLSLEELIGSLMTHKIAMKEQE</sequence>
<dbReference type="EMBL" id="JAQIZT010000012">
    <property type="protein sequence ID" value="KAJ6977600.1"/>
    <property type="molecule type" value="Genomic_DNA"/>
</dbReference>